<dbReference type="SUPFAM" id="SSF47384">
    <property type="entry name" value="Homodimeric domain of signal transducing histidine kinase"/>
    <property type="match status" value="1"/>
</dbReference>
<reference evidence="15" key="1">
    <citation type="submission" date="2024-07" db="EMBL/GenBank/DDBJ databases">
        <authorList>
            <person name="Kim Y.J."/>
            <person name="Jeong J.Y."/>
        </authorList>
    </citation>
    <scope>NUCLEOTIDE SEQUENCE</scope>
    <source>
        <strain evidence="15">GIHE-MW2</strain>
    </source>
</reference>
<dbReference type="Gene3D" id="1.10.287.130">
    <property type="match status" value="1"/>
</dbReference>
<keyword evidence="11" id="KW-0902">Two-component regulatory system</keyword>
<comment type="catalytic activity">
    <reaction evidence="1">
        <text>ATP + protein L-histidine = ADP + protein N-phospho-L-histidine.</text>
        <dbReference type="EC" id="2.7.13.3"/>
    </reaction>
</comment>
<dbReference type="Pfam" id="PF00512">
    <property type="entry name" value="HisKA"/>
    <property type="match status" value="1"/>
</dbReference>
<dbReference type="FunFam" id="1.10.287.130:FF:000004">
    <property type="entry name" value="Ethylene receptor 1"/>
    <property type="match status" value="1"/>
</dbReference>
<dbReference type="EMBL" id="CP159837">
    <property type="protein sequence ID" value="XCM35236.1"/>
    <property type="molecule type" value="Genomic_DNA"/>
</dbReference>
<dbReference type="EC" id="2.7.13.3" evidence="3"/>
<organism evidence="15">
    <name type="scientific">Planktothricoides raciborskii GIHE-MW2</name>
    <dbReference type="NCBI Taxonomy" id="2792601"/>
    <lineage>
        <taxon>Bacteria</taxon>
        <taxon>Bacillati</taxon>
        <taxon>Cyanobacteriota</taxon>
        <taxon>Cyanophyceae</taxon>
        <taxon>Oscillatoriophycideae</taxon>
        <taxon>Oscillatoriales</taxon>
        <taxon>Oscillatoriaceae</taxon>
        <taxon>Planktothricoides</taxon>
    </lineage>
</organism>
<dbReference type="PROSITE" id="PS50109">
    <property type="entry name" value="HIS_KIN"/>
    <property type="match status" value="1"/>
</dbReference>
<sequence>MQQRTNKNLQISEQLAAAIREQQKAEKLLAAYNQTLEQEVMQRTEELIDSNKRLELAKEKAEIASQYKSNFIANMSHEFRTPMNAILGFCELLKNSPLENKSKSYVEAIASSGKLLLALINDILDLSKIESGKLDVSYEPVDIRMVIQEIEQIFSHPASQKNLLLFSEIDEKLPQNLYFDEVRPRQILFNVVGNALKFTEEGFIKISLSTK</sequence>
<evidence type="ECO:0000256" key="11">
    <source>
        <dbReference type="ARBA" id="ARBA00023012"/>
    </source>
</evidence>
<dbReference type="GO" id="GO:0000155">
    <property type="term" value="F:phosphorelay sensor kinase activity"/>
    <property type="evidence" value="ECO:0007669"/>
    <property type="project" value="InterPro"/>
</dbReference>
<keyword evidence="5" id="KW-0808">Transferase</keyword>
<keyword evidence="10" id="KW-1133">Transmembrane helix</keyword>
<evidence type="ECO:0000256" key="13">
    <source>
        <dbReference type="SAM" id="Coils"/>
    </source>
</evidence>
<evidence type="ECO:0000256" key="9">
    <source>
        <dbReference type="ARBA" id="ARBA00022840"/>
    </source>
</evidence>
<evidence type="ECO:0000256" key="2">
    <source>
        <dbReference type="ARBA" id="ARBA00004370"/>
    </source>
</evidence>
<evidence type="ECO:0000259" key="14">
    <source>
        <dbReference type="PROSITE" id="PS50109"/>
    </source>
</evidence>
<evidence type="ECO:0000256" key="6">
    <source>
        <dbReference type="ARBA" id="ARBA00022692"/>
    </source>
</evidence>
<dbReference type="GO" id="GO:0005524">
    <property type="term" value="F:ATP binding"/>
    <property type="evidence" value="ECO:0007669"/>
    <property type="project" value="UniProtKB-KW"/>
</dbReference>
<keyword evidence="13" id="KW-0175">Coiled coil</keyword>
<evidence type="ECO:0000256" key="10">
    <source>
        <dbReference type="ARBA" id="ARBA00022989"/>
    </source>
</evidence>
<keyword evidence="9" id="KW-0067">ATP-binding</keyword>
<dbReference type="InterPro" id="IPR005467">
    <property type="entry name" value="His_kinase_dom"/>
</dbReference>
<name>A0AAU8J7X1_9CYAN</name>
<dbReference type="InterPro" id="IPR036890">
    <property type="entry name" value="HATPase_C_sf"/>
</dbReference>
<comment type="subcellular location">
    <subcellularLocation>
        <location evidence="2">Membrane</location>
    </subcellularLocation>
</comment>
<dbReference type="AlphaFoldDB" id="A0AAU8J7X1"/>
<evidence type="ECO:0000256" key="5">
    <source>
        <dbReference type="ARBA" id="ARBA00022679"/>
    </source>
</evidence>
<evidence type="ECO:0000256" key="12">
    <source>
        <dbReference type="ARBA" id="ARBA00023136"/>
    </source>
</evidence>
<feature type="domain" description="Histidine kinase" evidence="14">
    <location>
        <begin position="74"/>
        <end position="211"/>
    </location>
</feature>
<dbReference type="RefSeq" id="WP_054467227.1">
    <property type="nucleotide sequence ID" value="NZ_CP159837.1"/>
</dbReference>
<evidence type="ECO:0000256" key="7">
    <source>
        <dbReference type="ARBA" id="ARBA00022741"/>
    </source>
</evidence>
<accession>A0AAU8J7X1</accession>
<keyword evidence="6" id="KW-0812">Transmembrane</keyword>
<dbReference type="CDD" id="cd00082">
    <property type="entry name" value="HisKA"/>
    <property type="match status" value="1"/>
</dbReference>
<evidence type="ECO:0000256" key="4">
    <source>
        <dbReference type="ARBA" id="ARBA00022553"/>
    </source>
</evidence>
<dbReference type="InterPro" id="IPR003661">
    <property type="entry name" value="HisK_dim/P_dom"/>
</dbReference>
<evidence type="ECO:0000256" key="1">
    <source>
        <dbReference type="ARBA" id="ARBA00000085"/>
    </source>
</evidence>
<dbReference type="GO" id="GO:0016020">
    <property type="term" value="C:membrane"/>
    <property type="evidence" value="ECO:0007669"/>
    <property type="project" value="UniProtKB-SubCell"/>
</dbReference>
<keyword evidence="8 15" id="KW-0418">Kinase</keyword>
<keyword evidence="7" id="KW-0547">Nucleotide-binding</keyword>
<dbReference type="Gene3D" id="3.30.565.10">
    <property type="entry name" value="Histidine kinase-like ATPase, C-terminal domain"/>
    <property type="match status" value="1"/>
</dbReference>
<proteinExistence type="predicted"/>
<protein>
    <recommendedName>
        <fullName evidence="3">histidine kinase</fullName>
        <ecNumber evidence="3">2.7.13.3</ecNumber>
    </recommendedName>
</protein>
<dbReference type="SMART" id="SM00388">
    <property type="entry name" value="HisKA"/>
    <property type="match status" value="1"/>
</dbReference>
<gene>
    <name evidence="15" type="ORF">ABWT76_003897</name>
</gene>
<evidence type="ECO:0000256" key="8">
    <source>
        <dbReference type="ARBA" id="ARBA00022777"/>
    </source>
</evidence>
<dbReference type="SUPFAM" id="SSF55874">
    <property type="entry name" value="ATPase domain of HSP90 chaperone/DNA topoisomerase II/histidine kinase"/>
    <property type="match status" value="1"/>
</dbReference>
<dbReference type="PANTHER" id="PTHR45339:SF1">
    <property type="entry name" value="HYBRID SIGNAL TRANSDUCTION HISTIDINE KINASE J"/>
    <property type="match status" value="1"/>
</dbReference>
<dbReference type="InterPro" id="IPR036097">
    <property type="entry name" value="HisK_dim/P_sf"/>
</dbReference>
<evidence type="ECO:0000256" key="3">
    <source>
        <dbReference type="ARBA" id="ARBA00012438"/>
    </source>
</evidence>
<feature type="coiled-coil region" evidence="13">
    <location>
        <begin position="15"/>
        <end position="64"/>
    </location>
</feature>
<keyword evidence="4" id="KW-0597">Phosphoprotein</keyword>
<keyword evidence="12" id="KW-0472">Membrane</keyword>
<evidence type="ECO:0000313" key="15">
    <source>
        <dbReference type="EMBL" id="XCM35236.1"/>
    </source>
</evidence>
<dbReference type="PANTHER" id="PTHR45339">
    <property type="entry name" value="HYBRID SIGNAL TRANSDUCTION HISTIDINE KINASE J"/>
    <property type="match status" value="1"/>
</dbReference>